<evidence type="ECO:0000313" key="1">
    <source>
        <dbReference type="EMBL" id="CCO22104.1"/>
    </source>
</evidence>
<dbReference type="EMBL" id="FO203522">
    <property type="protein sequence ID" value="CCO22104.1"/>
    <property type="molecule type" value="Genomic_DNA"/>
</dbReference>
<dbReference type="Proteomes" id="UP000010808">
    <property type="component" value="Chromosome"/>
</dbReference>
<sequence>MTAREADYCQNKYKLKRGIHIGMGFDLDVTHIRRNVMTSKEVSISVWVLT</sequence>
<organism evidence="1 2">
    <name type="scientific">Maridesulfovibrio hydrothermalis AM13 = DSM 14728</name>
    <dbReference type="NCBI Taxonomy" id="1121451"/>
    <lineage>
        <taxon>Bacteria</taxon>
        <taxon>Pseudomonadati</taxon>
        <taxon>Thermodesulfobacteriota</taxon>
        <taxon>Desulfovibrionia</taxon>
        <taxon>Desulfovibrionales</taxon>
        <taxon>Desulfovibrionaceae</taxon>
        <taxon>Maridesulfovibrio</taxon>
    </lineage>
</organism>
<name>L0R603_9BACT</name>
<proteinExistence type="predicted"/>
<accession>L0R603</accession>
<evidence type="ECO:0000313" key="2">
    <source>
        <dbReference type="Proteomes" id="UP000010808"/>
    </source>
</evidence>
<reference evidence="1 2" key="1">
    <citation type="submission" date="2012-10" db="EMBL/GenBank/DDBJ databases">
        <authorList>
            <person name="Genoscope - CEA"/>
        </authorList>
    </citation>
    <scope>NUCLEOTIDE SEQUENCE [LARGE SCALE GENOMIC DNA]</scope>
    <source>
        <strain evidence="2">AM13 / DSM 14728</strain>
    </source>
</reference>
<dbReference type="KEGG" id="dhy:DESAM_10123"/>
<dbReference type="AlphaFoldDB" id="L0R603"/>
<keyword evidence="2" id="KW-1185">Reference proteome</keyword>
<protein>
    <submittedName>
        <fullName evidence="1">Uncharacterized protein</fullName>
    </submittedName>
</protein>
<dbReference type="STRING" id="1121451.DESAM_10123"/>
<gene>
    <name evidence="1" type="ORF">DESAM_10123</name>
</gene>
<dbReference type="HOGENOM" id="CLU_3134885_0_0_7"/>